<dbReference type="EMBL" id="UZAL01047429">
    <property type="protein sequence ID" value="VDP84915.1"/>
    <property type="molecule type" value="Genomic_DNA"/>
</dbReference>
<name>A0A183Q4C8_9TREM</name>
<keyword evidence="2" id="KW-1185">Reference proteome</keyword>
<dbReference type="InterPro" id="IPR053032">
    <property type="entry name" value="BAH_domain-containing"/>
</dbReference>
<dbReference type="GO" id="GO:0045892">
    <property type="term" value="P:negative regulation of DNA-templated transcription"/>
    <property type="evidence" value="ECO:0007669"/>
    <property type="project" value="TreeGrafter"/>
</dbReference>
<organism evidence="1 2">
    <name type="scientific">Schistosoma mattheei</name>
    <dbReference type="NCBI Taxonomy" id="31246"/>
    <lineage>
        <taxon>Eukaryota</taxon>
        <taxon>Metazoa</taxon>
        <taxon>Spiralia</taxon>
        <taxon>Lophotrochozoa</taxon>
        <taxon>Platyhelminthes</taxon>
        <taxon>Trematoda</taxon>
        <taxon>Digenea</taxon>
        <taxon>Strigeidida</taxon>
        <taxon>Schistosomatoidea</taxon>
        <taxon>Schistosomatidae</taxon>
        <taxon>Schistosoma</taxon>
    </lineage>
</organism>
<sequence length="99" mass="11179">MSKCTTSIRFGKMVVEIWFSTSNSSLSRGFITPSNFCFYQSDAPPVLCQCYLAIRHRRDGMVIRVKDSVLLCSGPSRSHPPHVAKIVALYHDKNTGEWL</sequence>
<dbReference type="Proteomes" id="UP000269396">
    <property type="component" value="Unassembled WGS sequence"/>
</dbReference>
<dbReference type="PANTHER" id="PTHR46576">
    <property type="entry name" value="BROMO ADJACENT HOMOLOGY DOMAIN-CONTAINING 1 PROTEIN"/>
    <property type="match status" value="1"/>
</dbReference>
<gene>
    <name evidence="1" type="ORF">SMTD_LOCUS21464</name>
</gene>
<protein>
    <submittedName>
        <fullName evidence="1">Uncharacterized protein</fullName>
    </submittedName>
</protein>
<dbReference type="AlphaFoldDB" id="A0A183Q4C8"/>
<dbReference type="STRING" id="31246.A0A183Q4C8"/>
<dbReference type="GO" id="GO:0031507">
    <property type="term" value="P:heterochromatin formation"/>
    <property type="evidence" value="ECO:0007669"/>
    <property type="project" value="TreeGrafter"/>
</dbReference>
<evidence type="ECO:0000313" key="1">
    <source>
        <dbReference type="EMBL" id="VDP84915.1"/>
    </source>
</evidence>
<reference evidence="1 2" key="1">
    <citation type="submission" date="2018-11" db="EMBL/GenBank/DDBJ databases">
        <authorList>
            <consortium name="Pathogen Informatics"/>
        </authorList>
    </citation>
    <scope>NUCLEOTIDE SEQUENCE [LARGE SCALE GENOMIC DNA]</scope>
    <source>
        <strain>Denwood</strain>
        <strain evidence="2">Zambia</strain>
    </source>
</reference>
<dbReference type="GO" id="GO:0003682">
    <property type="term" value="F:chromatin binding"/>
    <property type="evidence" value="ECO:0007669"/>
    <property type="project" value="TreeGrafter"/>
</dbReference>
<proteinExistence type="predicted"/>
<dbReference type="Gene3D" id="2.30.30.490">
    <property type="match status" value="1"/>
</dbReference>
<dbReference type="InterPro" id="IPR043151">
    <property type="entry name" value="BAH_sf"/>
</dbReference>
<dbReference type="PANTHER" id="PTHR46576:SF1">
    <property type="entry name" value="BROMO ADJACENT HOMOLOGY DOMAIN-CONTAINING 1 PROTEIN"/>
    <property type="match status" value="1"/>
</dbReference>
<evidence type="ECO:0000313" key="2">
    <source>
        <dbReference type="Proteomes" id="UP000269396"/>
    </source>
</evidence>
<accession>A0A183Q4C8</accession>
<dbReference type="GO" id="GO:0005677">
    <property type="term" value="C:chromatin silencing complex"/>
    <property type="evidence" value="ECO:0007669"/>
    <property type="project" value="TreeGrafter"/>
</dbReference>
<dbReference type="GO" id="GO:0000976">
    <property type="term" value="F:transcription cis-regulatory region binding"/>
    <property type="evidence" value="ECO:0007669"/>
    <property type="project" value="TreeGrafter"/>
</dbReference>